<keyword evidence="2" id="KW-0808">Transferase</keyword>
<dbReference type="GO" id="GO:0003964">
    <property type="term" value="F:RNA-directed DNA polymerase activity"/>
    <property type="evidence" value="ECO:0007669"/>
    <property type="project" value="UniProtKB-KW"/>
</dbReference>
<dbReference type="AlphaFoldDB" id="A0A508WYA5"/>
<evidence type="ECO:0000313" key="2">
    <source>
        <dbReference type="EMBL" id="VTZ62428.1"/>
    </source>
</evidence>
<sequence length="87" mass="9986">MTRHKASRLKMAAPSLARLDRPLPVGRSERCLKELDGWLRRKLDYIVWRQWKRPATRATRLSDLTEQRHVTRPATVMNPGGTPGPAT</sequence>
<proteinExistence type="predicted"/>
<evidence type="ECO:0000256" key="1">
    <source>
        <dbReference type="SAM" id="MobiDB-lite"/>
    </source>
</evidence>
<feature type="region of interest" description="Disordered" evidence="1">
    <location>
        <begin position="62"/>
        <end position="87"/>
    </location>
</feature>
<dbReference type="EMBL" id="CABFNB010000104">
    <property type="protein sequence ID" value="VTZ62428.1"/>
    <property type="molecule type" value="Genomic_DNA"/>
</dbReference>
<dbReference type="Proteomes" id="UP000507954">
    <property type="component" value="Unassembled WGS sequence"/>
</dbReference>
<organism evidence="2">
    <name type="scientific">Sinorhizobium medicae</name>
    <dbReference type="NCBI Taxonomy" id="110321"/>
    <lineage>
        <taxon>Bacteria</taxon>
        <taxon>Pseudomonadati</taxon>
        <taxon>Pseudomonadota</taxon>
        <taxon>Alphaproteobacteria</taxon>
        <taxon>Hyphomicrobiales</taxon>
        <taxon>Rhizobiaceae</taxon>
        <taxon>Sinorhizobium/Ensifer group</taxon>
        <taxon>Sinorhizobium</taxon>
    </lineage>
</organism>
<name>A0A508WYA5_9HYPH</name>
<protein>
    <submittedName>
        <fullName evidence="2">RNA-directed DNA polymerase (Reverse transcriptase)</fullName>
    </submittedName>
</protein>
<keyword evidence="2" id="KW-0695">RNA-directed DNA polymerase</keyword>
<reference evidence="2" key="1">
    <citation type="submission" date="2019-06" db="EMBL/GenBank/DDBJ databases">
        <authorList>
            <person name="Le Quere A."/>
            <person name="Colella S."/>
        </authorList>
    </citation>
    <scope>NUCLEOTIDE SEQUENCE</scope>
    <source>
        <strain evidence="2">EmedicaeMD41</strain>
    </source>
</reference>
<accession>A0A508WYA5</accession>
<keyword evidence="2" id="KW-0548">Nucleotidyltransferase</keyword>
<gene>
    <name evidence="2" type="ORF">EMEDMD4_380089</name>
</gene>